<comment type="caution">
    <text evidence="3">The sequence shown here is derived from an EMBL/GenBank/DDBJ whole genome shotgun (WGS) entry which is preliminary data.</text>
</comment>
<dbReference type="GO" id="GO:0016829">
    <property type="term" value="F:lyase activity"/>
    <property type="evidence" value="ECO:0007669"/>
    <property type="project" value="UniProtKB-KW"/>
</dbReference>
<comment type="similarity">
    <text evidence="1">Belongs to the enoyl-CoA hydratase/isomerase family.</text>
</comment>
<proteinExistence type="inferred from homology"/>
<dbReference type="RefSeq" id="WP_145721763.1">
    <property type="nucleotide sequence ID" value="NZ_BSPF01000114.1"/>
</dbReference>
<evidence type="ECO:0000256" key="1">
    <source>
        <dbReference type="ARBA" id="ARBA00005254"/>
    </source>
</evidence>
<dbReference type="InterPro" id="IPR014748">
    <property type="entry name" value="Enoyl-CoA_hydra_C"/>
</dbReference>
<evidence type="ECO:0000256" key="2">
    <source>
        <dbReference type="ARBA" id="ARBA00023239"/>
    </source>
</evidence>
<dbReference type="EMBL" id="VLKT01000046">
    <property type="protein sequence ID" value="TWI26851.1"/>
    <property type="molecule type" value="Genomic_DNA"/>
</dbReference>
<sequence>MEGPLRIERRGAVLEIVLDRPKANAIDAATSRLMGETFRDFRDDNTLKVAILTGAGDKFFCAGWDLKAAAAGEPADSDVGVGGWAGAIELPNLNKPVICAINGICVGGGLEAALAADIILAAEHTYFSLPEINIGVVPNIAVVALPRRIPRQVALEFMLTGRRMEALEALRWGLVNEVLPLEDLMPRARELAALLADGPPLVFAAIKDMMRRTEGLPEQAALEHGRALASAQKCFNSEDQLEGARAFVERRKPVWKGV</sequence>
<protein>
    <submittedName>
        <fullName evidence="3">Crotonobetainyl-CoA hydratase</fullName>
    </submittedName>
</protein>
<dbReference type="Gene3D" id="1.10.12.10">
    <property type="entry name" value="Lyase 2-enoyl-coa Hydratase, Chain A, domain 2"/>
    <property type="match status" value="1"/>
</dbReference>
<dbReference type="PANTHER" id="PTHR11941">
    <property type="entry name" value="ENOYL-COA HYDRATASE-RELATED"/>
    <property type="match status" value="1"/>
</dbReference>
<dbReference type="AlphaFoldDB" id="A0A562N4R5"/>
<dbReference type="SUPFAM" id="SSF52096">
    <property type="entry name" value="ClpP/crotonase"/>
    <property type="match status" value="1"/>
</dbReference>
<dbReference type="Gene3D" id="3.90.226.10">
    <property type="entry name" value="2-enoyl-CoA Hydratase, Chain A, domain 1"/>
    <property type="match status" value="1"/>
</dbReference>
<organism evidence="3 4">
    <name type="scientific">Mesorhizobium tianshanense</name>
    <dbReference type="NCBI Taxonomy" id="39844"/>
    <lineage>
        <taxon>Bacteria</taxon>
        <taxon>Pseudomonadati</taxon>
        <taxon>Pseudomonadota</taxon>
        <taxon>Alphaproteobacteria</taxon>
        <taxon>Hyphomicrobiales</taxon>
        <taxon>Phyllobacteriaceae</taxon>
        <taxon>Mesorhizobium</taxon>
    </lineage>
</organism>
<dbReference type="GO" id="GO:0006635">
    <property type="term" value="P:fatty acid beta-oxidation"/>
    <property type="evidence" value="ECO:0007669"/>
    <property type="project" value="TreeGrafter"/>
</dbReference>
<keyword evidence="2" id="KW-0456">Lyase</keyword>
<gene>
    <name evidence="3" type="ORF">IQ26_05807</name>
</gene>
<name>A0A562N4R5_9HYPH</name>
<evidence type="ECO:0000313" key="4">
    <source>
        <dbReference type="Proteomes" id="UP000317122"/>
    </source>
</evidence>
<dbReference type="PANTHER" id="PTHR11941:SF54">
    <property type="entry name" value="ENOYL-COA HYDRATASE, MITOCHONDRIAL"/>
    <property type="match status" value="1"/>
</dbReference>
<dbReference type="InterPro" id="IPR001753">
    <property type="entry name" value="Enoyl-CoA_hydra/iso"/>
</dbReference>
<dbReference type="OrthoDB" id="5730382at2"/>
<evidence type="ECO:0000313" key="3">
    <source>
        <dbReference type="EMBL" id="TWI26851.1"/>
    </source>
</evidence>
<dbReference type="Pfam" id="PF00378">
    <property type="entry name" value="ECH_1"/>
    <property type="match status" value="1"/>
</dbReference>
<keyword evidence="4" id="KW-1185">Reference proteome</keyword>
<dbReference type="InterPro" id="IPR029045">
    <property type="entry name" value="ClpP/crotonase-like_dom_sf"/>
</dbReference>
<dbReference type="CDD" id="cd06558">
    <property type="entry name" value="crotonase-like"/>
    <property type="match status" value="1"/>
</dbReference>
<dbReference type="Proteomes" id="UP000317122">
    <property type="component" value="Unassembled WGS sequence"/>
</dbReference>
<reference evidence="3 4" key="1">
    <citation type="journal article" date="2015" name="Stand. Genomic Sci.">
        <title>Genomic Encyclopedia of Bacterial and Archaeal Type Strains, Phase III: the genomes of soil and plant-associated and newly described type strains.</title>
        <authorList>
            <person name="Whitman W.B."/>
            <person name="Woyke T."/>
            <person name="Klenk H.P."/>
            <person name="Zhou Y."/>
            <person name="Lilburn T.G."/>
            <person name="Beck B.J."/>
            <person name="De Vos P."/>
            <person name="Vandamme P."/>
            <person name="Eisen J.A."/>
            <person name="Garrity G."/>
            <person name="Hugenholtz P."/>
            <person name="Kyrpides N.C."/>
        </authorList>
    </citation>
    <scope>NUCLEOTIDE SEQUENCE [LARGE SCALE GENOMIC DNA]</scope>
    <source>
        <strain evidence="3 4">CGMCC 1.2546</strain>
    </source>
</reference>
<accession>A0A562N4R5</accession>